<dbReference type="OrthoDB" id="63112at2759"/>
<dbReference type="GO" id="GO:0000447">
    <property type="term" value="P:endonucleolytic cleavage in ITS1 to separate SSU-rRNA from 5.8S rRNA and LSU-rRNA from tricistronic rRNA transcript (SSU-rRNA, 5.8S rRNA, LSU-rRNA)"/>
    <property type="evidence" value="ECO:0007669"/>
    <property type="project" value="TreeGrafter"/>
</dbReference>
<organism evidence="1 2">
    <name type="scientific">Schizosaccharomyces octosporus (strain yFS286)</name>
    <name type="common">Fission yeast</name>
    <name type="synonym">Octosporomyces octosporus</name>
    <dbReference type="NCBI Taxonomy" id="483514"/>
    <lineage>
        <taxon>Eukaryota</taxon>
        <taxon>Fungi</taxon>
        <taxon>Dikarya</taxon>
        <taxon>Ascomycota</taxon>
        <taxon>Taphrinomycotina</taxon>
        <taxon>Schizosaccharomycetes</taxon>
        <taxon>Schizosaccharomycetales</taxon>
        <taxon>Schizosaccharomycetaceae</taxon>
        <taxon>Schizosaccharomyces</taxon>
    </lineage>
</organism>
<dbReference type="PANTHER" id="PTHR15396">
    <property type="entry name" value="RIBONUCLEASE P PROTEIN SUBUNIT P40"/>
    <property type="match status" value="1"/>
</dbReference>
<dbReference type="GO" id="GO:0004526">
    <property type="term" value="F:ribonuclease P activity"/>
    <property type="evidence" value="ECO:0007669"/>
    <property type="project" value="TreeGrafter"/>
</dbReference>
<proteinExistence type="predicted"/>
<keyword evidence="2" id="KW-1185">Reference proteome</keyword>
<dbReference type="GeneID" id="25033244"/>
<evidence type="ECO:0000313" key="2">
    <source>
        <dbReference type="Proteomes" id="UP000016088"/>
    </source>
</evidence>
<dbReference type="GO" id="GO:0001682">
    <property type="term" value="P:tRNA 5'-leader removal"/>
    <property type="evidence" value="ECO:0007669"/>
    <property type="project" value="InterPro"/>
</dbReference>
<sequence>MKVNSSDCTFTEESGDEITNVSYLEKQIDQQRYQTSVELLLPLHEESGPIVNKIVDLVDSFSYYEFTGSPDILLFPDLYSNLLHSGKAYVISQAPYGCDDRISIVNGKLLVTLTKDSFLQTGLDANPASSKATNCLWNASYDLKTTFLQSHRKGYERLKSALGRFNNQWTFYMGISSEYLDESFMNTLKNSFPVPLIQHHLHALKKVYPSVKVPPPINSLKKIDSMDSLETSVEILEQFSLLLLNADAIQKDYSVDPYICSYKPISNSTSDILAVSIVGLIDASVTIRVYNLLRNLDWSFCVFRNEYLSSIPDSLAAPGKANQNLLSFNQKNHNLRWTWKIT</sequence>
<evidence type="ECO:0000313" key="1">
    <source>
        <dbReference type="EMBL" id="EPX70676.1"/>
    </source>
</evidence>
<dbReference type="RefSeq" id="XP_013020576.1">
    <property type="nucleotide sequence ID" value="XM_013165122.1"/>
</dbReference>
<protein>
    <submittedName>
        <fullName evidence="1">RNase P subunit</fullName>
    </submittedName>
</protein>
<dbReference type="AlphaFoldDB" id="S9PN61"/>
<dbReference type="PANTHER" id="PTHR15396:SF1">
    <property type="entry name" value="RIBONUCLEASE P PROTEIN SUBUNIT P40"/>
    <property type="match status" value="1"/>
</dbReference>
<dbReference type="GO" id="GO:0030681">
    <property type="term" value="C:multimeric ribonuclease P complex"/>
    <property type="evidence" value="ECO:0007669"/>
    <property type="project" value="TreeGrafter"/>
</dbReference>
<dbReference type="OMA" id="GRFNNQW"/>
<dbReference type="GO" id="GO:0000171">
    <property type="term" value="F:ribonuclease MRP activity"/>
    <property type="evidence" value="ECO:0007669"/>
    <property type="project" value="TreeGrafter"/>
</dbReference>
<dbReference type="Pfam" id="PF08584">
    <property type="entry name" value="Ribonuc_P_40"/>
    <property type="match status" value="1"/>
</dbReference>
<gene>
    <name evidence="1" type="ORF">SOCG_04280</name>
</gene>
<dbReference type="GO" id="GO:0000172">
    <property type="term" value="C:ribonuclease MRP complex"/>
    <property type="evidence" value="ECO:0007669"/>
    <property type="project" value="TreeGrafter"/>
</dbReference>
<dbReference type="HOGENOM" id="CLU_829384_0_0_1"/>
<dbReference type="EMBL" id="KE503208">
    <property type="protein sequence ID" value="EPX70676.1"/>
    <property type="molecule type" value="Genomic_DNA"/>
</dbReference>
<reference evidence="1 2" key="1">
    <citation type="journal article" date="2011" name="Science">
        <title>Comparative functional genomics of the fission yeasts.</title>
        <authorList>
            <person name="Rhind N."/>
            <person name="Chen Z."/>
            <person name="Yassour M."/>
            <person name="Thompson D.A."/>
            <person name="Haas B.J."/>
            <person name="Habib N."/>
            <person name="Wapinski I."/>
            <person name="Roy S."/>
            <person name="Lin M.F."/>
            <person name="Heiman D.I."/>
            <person name="Young S.K."/>
            <person name="Furuya K."/>
            <person name="Guo Y."/>
            <person name="Pidoux A."/>
            <person name="Chen H.M."/>
            <person name="Robbertse B."/>
            <person name="Goldberg J.M."/>
            <person name="Aoki K."/>
            <person name="Bayne E.H."/>
            <person name="Berlin A.M."/>
            <person name="Desjardins C.A."/>
            <person name="Dobbs E."/>
            <person name="Dukaj L."/>
            <person name="Fan L."/>
            <person name="FitzGerald M.G."/>
            <person name="French C."/>
            <person name="Gujja S."/>
            <person name="Hansen K."/>
            <person name="Keifenheim D."/>
            <person name="Levin J.Z."/>
            <person name="Mosher R.A."/>
            <person name="Mueller C.A."/>
            <person name="Pfiffner J."/>
            <person name="Priest M."/>
            <person name="Russ C."/>
            <person name="Smialowska A."/>
            <person name="Swoboda P."/>
            <person name="Sykes S.M."/>
            <person name="Vaughn M."/>
            <person name="Vengrova S."/>
            <person name="Yoder R."/>
            <person name="Zeng Q."/>
            <person name="Allshire R."/>
            <person name="Baulcombe D."/>
            <person name="Birren B.W."/>
            <person name="Brown W."/>
            <person name="Ekwall K."/>
            <person name="Kellis M."/>
            <person name="Leatherwood J."/>
            <person name="Levin H."/>
            <person name="Margalit H."/>
            <person name="Martienssen R."/>
            <person name="Nieduszynski C.A."/>
            <person name="Spatafora J.W."/>
            <person name="Friedman N."/>
            <person name="Dalgaard J.Z."/>
            <person name="Baumann P."/>
            <person name="Niki H."/>
            <person name="Regev A."/>
            <person name="Nusbaum C."/>
        </authorList>
    </citation>
    <scope>NUCLEOTIDE SEQUENCE [LARGE SCALE GENOMIC DNA]</scope>
    <source>
        <strain evidence="2">yFS286</strain>
    </source>
</reference>
<dbReference type="InterPro" id="IPR013893">
    <property type="entry name" value="RNase_P_Rpp40"/>
</dbReference>
<dbReference type="eggNOG" id="ENOG502S4BQ">
    <property type="taxonomic scope" value="Eukaryota"/>
</dbReference>
<dbReference type="VEuPathDB" id="FungiDB:SOCG_04280"/>
<accession>S9PN61</accession>
<dbReference type="Proteomes" id="UP000016088">
    <property type="component" value="Unassembled WGS sequence"/>
</dbReference>
<name>S9PN61_SCHOY</name>